<comment type="caution">
    <text evidence="9">The sequence shown here is derived from an EMBL/GenBank/DDBJ whole genome shotgun (WGS) entry which is preliminary data.</text>
</comment>
<feature type="domain" description="Band 7" evidence="8">
    <location>
        <begin position="108"/>
        <end position="274"/>
    </location>
</feature>
<evidence type="ECO:0000256" key="1">
    <source>
        <dbReference type="ARBA" id="ARBA00004167"/>
    </source>
</evidence>
<feature type="compositionally biased region" description="Low complexity" evidence="6">
    <location>
        <begin position="364"/>
        <end position="388"/>
    </location>
</feature>
<dbReference type="InterPro" id="IPR001107">
    <property type="entry name" value="Band_7"/>
</dbReference>
<dbReference type="PANTHER" id="PTHR43327">
    <property type="entry name" value="STOMATIN-LIKE PROTEIN 2, MITOCHONDRIAL"/>
    <property type="match status" value="1"/>
</dbReference>
<dbReference type="InterPro" id="IPR036013">
    <property type="entry name" value="Band_7/SPFH_dom_sf"/>
</dbReference>
<keyword evidence="10" id="KW-1185">Reference proteome</keyword>
<dbReference type="InterPro" id="IPR010201">
    <property type="entry name" value="HflK"/>
</dbReference>
<proteinExistence type="inferred from homology"/>
<dbReference type="Pfam" id="PF01145">
    <property type="entry name" value="Band_7"/>
    <property type="match status" value="1"/>
</dbReference>
<dbReference type="SMART" id="SM00244">
    <property type="entry name" value="PHB"/>
    <property type="match status" value="1"/>
</dbReference>
<evidence type="ECO:0000256" key="6">
    <source>
        <dbReference type="SAM" id="MobiDB-lite"/>
    </source>
</evidence>
<dbReference type="GO" id="GO:0008233">
    <property type="term" value="F:peptidase activity"/>
    <property type="evidence" value="ECO:0007669"/>
    <property type="project" value="UniProtKB-KW"/>
</dbReference>
<dbReference type="GO" id="GO:0016020">
    <property type="term" value="C:membrane"/>
    <property type="evidence" value="ECO:0007669"/>
    <property type="project" value="UniProtKB-SubCell"/>
</dbReference>
<dbReference type="GO" id="GO:0006508">
    <property type="term" value="P:proteolysis"/>
    <property type="evidence" value="ECO:0007669"/>
    <property type="project" value="UniProtKB-KW"/>
</dbReference>
<sequence length="388" mass="40976">MTIFTRWLRRPPILAVETPKGPWGGSGDDNAGEGGGPRNPWALPPGGRKPTGKPSALDEFLKKARVSGGGGGGGSSGGGFGGLPTGANARALWAIAVAVIVVLWLLFTSFHQIGPQQRGVVTYFGKYAGTLDPGIRLTPPAPIASVEVVDVQNIRTDNFPVGDGENLTLTGDQNIIDLAYSVRWDIADPRDYVFQLAEPNTTVRAAAESAMRAVVATTTLEQAIGTGRTVIEQRVAELTQQILNDYKSGVRIQGVAIKQAAAPAQIVEDFNAVTAAQQEAIANLNQSRSYAQQVVARAQGEAASFDKVYEQYRLAPEVTRRRMYYETMEAVLAKSDKTIVETPGGVVPYLPLRNGKRLADPEVAPRAAQPATPAPAAAAAAAQPGAAQ</sequence>
<dbReference type="PANTHER" id="PTHR43327:SF2">
    <property type="entry name" value="MODULATOR OF FTSH PROTEASE HFLK"/>
    <property type="match status" value="1"/>
</dbReference>
<evidence type="ECO:0000256" key="2">
    <source>
        <dbReference type="ARBA" id="ARBA00006971"/>
    </source>
</evidence>
<accession>A0A2T4YPZ5</accession>
<feature type="compositionally biased region" description="Gly residues" evidence="6">
    <location>
        <begin position="22"/>
        <end position="37"/>
    </location>
</feature>
<reference evidence="9 10" key="1">
    <citation type="submission" date="2018-04" db="EMBL/GenBank/DDBJ databases">
        <title>Genomic Encyclopedia of Type Strains, Phase III (KMG-III): the genomes of soil and plant-associated and newly described type strains.</title>
        <authorList>
            <person name="Whitman W."/>
        </authorList>
    </citation>
    <scope>NUCLEOTIDE SEQUENCE [LARGE SCALE GENOMIC DNA]</scope>
    <source>
        <strain evidence="9 10">NW12</strain>
    </source>
</reference>
<dbReference type="AlphaFoldDB" id="A0A2T4YPZ5"/>
<evidence type="ECO:0000256" key="3">
    <source>
        <dbReference type="ARBA" id="ARBA00022692"/>
    </source>
</evidence>
<keyword evidence="4 7" id="KW-1133">Transmembrane helix</keyword>
<comment type="similarity">
    <text evidence="2">Belongs to the band 7/mec-2 family. HflK subfamily.</text>
</comment>
<evidence type="ECO:0000259" key="8">
    <source>
        <dbReference type="SMART" id="SM00244"/>
    </source>
</evidence>
<keyword evidence="3 7" id="KW-0812">Transmembrane</keyword>
<feature type="region of interest" description="Disordered" evidence="6">
    <location>
        <begin position="361"/>
        <end position="388"/>
    </location>
</feature>
<keyword evidence="9" id="KW-0645">Protease</keyword>
<dbReference type="RefSeq" id="WP_107931848.1">
    <property type="nucleotide sequence ID" value="NZ_JAAOYQ010000002.1"/>
</dbReference>
<dbReference type="SUPFAM" id="SSF117892">
    <property type="entry name" value="Band 7/SPFH domain"/>
    <property type="match status" value="1"/>
</dbReference>
<organism evidence="9 10">
    <name type="scientific">Sphingomonas aerolata</name>
    <dbReference type="NCBI Taxonomy" id="185951"/>
    <lineage>
        <taxon>Bacteria</taxon>
        <taxon>Pseudomonadati</taxon>
        <taxon>Pseudomonadota</taxon>
        <taxon>Alphaproteobacteria</taxon>
        <taxon>Sphingomonadales</taxon>
        <taxon>Sphingomonadaceae</taxon>
        <taxon>Sphingomonas</taxon>
    </lineage>
</organism>
<evidence type="ECO:0000256" key="5">
    <source>
        <dbReference type="ARBA" id="ARBA00023136"/>
    </source>
</evidence>
<keyword evidence="9" id="KW-0378">Hydrolase</keyword>
<gene>
    <name evidence="9" type="ORF">C8J24_1816</name>
</gene>
<keyword evidence="5 7" id="KW-0472">Membrane</keyword>
<comment type="subcellular location">
    <subcellularLocation>
        <location evidence="1">Membrane</location>
        <topology evidence="1">Single-pass membrane protein</topology>
    </subcellularLocation>
</comment>
<dbReference type="Gene3D" id="3.30.479.30">
    <property type="entry name" value="Band 7 domain"/>
    <property type="match status" value="1"/>
</dbReference>
<dbReference type="CDD" id="cd03404">
    <property type="entry name" value="SPFH_HflK"/>
    <property type="match status" value="1"/>
</dbReference>
<evidence type="ECO:0000313" key="9">
    <source>
        <dbReference type="EMBL" id="PTM45590.1"/>
    </source>
</evidence>
<dbReference type="Proteomes" id="UP000240996">
    <property type="component" value="Unassembled WGS sequence"/>
</dbReference>
<name>A0A2T4YPZ5_9SPHN</name>
<dbReference type="EMBL" id="PZZN01000002">
    <property type="protein sequence ID" value="PTM45590.1"/>
    <property type="molecule type" value="Genomic_DNA"/>
</dbReference>
<evidence type="ECO:0000256" key="7">
    <source>
        <dbReference type="SAM" id="Phobius"/>
    </source>
</evidence>
<evidence type="ECO:0000256" key="4">
    <source>
        <dbReference type="ARBA" id="ARBA00022989"/>
    </source>
</evidence>
<feature type="region of interest" description="Disordered" evidence="6">
    <location>
        <begin position="15"/>
        <end position="55"/>
    </location>
</feature>
<dbReference type="InterPro" id="IPR050710">
    <property type="entry name" value="Band7/mec-2_domain"/>
</dbReference>
<evidence type="ECO:0000313" key="10">
    <source>
        <dbReference type="Proteomes" id="UP000240996"/>
    </source>
</evidence>
<feature type="transmembrane region" description="Helical" evidence="7">
    <location>
        <begin position="91"/>
        <end position="110"/>
    </location>
</feature>
<protein>
    <submittedName>
        <fullName evidence="9">Protease FtsH subunit HflK</fullName>
    </submittedName>
</protein>